<comment type="similarity">
    <text evidence="2">Belongs to the purine-cytosine permease (2.A.39) family.</text>
</comment>
<name>A0A518RJA6_9SPHN</name>
<feature type="transmembrane region" description="Helical" evidence="6">
    <location>
        <begin position="167"/>
        <end position="185"/>
    </location>
</feature>
<feature type="transmembrane region" description="Helical" evidence="6">
    <location>
        <begin position="30"/>
        <end position="54"/>
    </location>
</feature>
<feature type="transmembrane region" description="Helical" evidence="6">
    <location>
        <begin position="236"/>
        <end position="261"/>
    </location>
</feature>
<proteinExistence type="inferred from homology"/>
<feature type="transmembrane region" description="Helical" evidence="6">
    <location>
        <begin position="141"/>
        <end position="160"/>
    </location>
</feature>
<evidence type="ECO:0000256" key="4">
    <source>
        <dbReference type="ARBA" id="ARBA00022989"/>
    </source>
</evidence>
<feature type="transmembrane region" description="Helical" evidence="6">
    <location>
        <begin position="338"/>
        <end position="361"/>
    </location>
</feature>
<feature type="transmembrane region" description="Helical" evidence="6">
    <location>
        <begin position="205"/>
        <end position="224"/>
    </location>
</feature>
<dbReference type="KEGG" id="ssua:FPZ54_17000"/>
<dbReference type="GO" id="GO:0005886">
    <property type="term" value="C:plasma membrane"/>
    <property type="evidence" value="ECO:0007669"/>
    <property type="project" value="TreeGrafter"/>
</dbReference>
<dbReference type="EMBL" id="CP042239">
    <property type="protein sequence ID" value="QDX27534.1"/>
    <property type="molecule type" value="Genomic_DNA"/>
</dbReference>
<evidence type="ECO:0000256" key="3">
    <source>
        <dbReference type="ARBA" id="ARBA00022692"/>
    </source>
</evidence>
<keyword evidence="3 6" id="KW-0812">Transmembrane</keyword>
<evidence type="ECO:0000256" key="1">
    <source>
        <dbReference type="ARBA" id="ARBA00004141"/>
    </source>
</evidence>
<feature type="transmembrane region" description="Helical" evidence="6">
    <location>
        <begin position="406"/>
        <end position="424"/>
    </location>
</feature>
<feature type="transmembrane region" description="Helical" evidence="6">
    <location>
        <begin position="312"/>
        <end position="332"/>
    </location>
</feature>
<keyword evidence="5 6" id="KW-0472">Membrane</keyword>
<organism evidence="7 8">
    <name type="scientific">Sphingomonas suaedae</name>
    <dbReference type="NCBI Taxonomy" id="2599297"/>
    <lineage>
        <taxon>Bacteria</taxon>
        <taxon>Pseudomonadati</taxon>
        <taxon>Pseudomonadota</taxon>
        <taxon>Alphaproteobacteria</taxon>
        <taxon>Sphingomonadales</taxon>
        <taxon>Sphingomonadaceae</taxon>
        <taxon>Sphingomonas</taxon>
    </lineage>
</organism>
<sequence>MGSGMSHDAPGGEYANGPLPEHLTVPGWRIALIIASFAIALPSFLSSAQIALAIGFWPAVLVALLASAILCAGACLTAWVSVRTRLTTYLLIQRSFGQWGAALVNIVVAIVHYCWFGVNVSFFAGAMAALVGQGYAIPGDFTDFVIAGSVLMTVSTIFGFRALDRLALIAVPLLAVILGAVAWIMVRQNGIVLAPAAVPPEPMSFGIALSALVGGNMLIVAAMPDLSRYIRTARSAAVGMILSFPVATPLLMIASALPVLATGEVDIMKLVVMSGFGLPVLLILILSIWTINAANLYSASLSMGATFPRVRAWIFVCAGGAVGGGFALWGIIDRFVPFLIFLAIIIPPIAAIYVIDAFIAFRRADPAESIARLPAIRWPATLVWLGSIAVALAAERMGLTLTTVPMIDATILATLSYLAVIRFVPTVIDSDSQ</sequence>
<keyword evidence="4 6" id="KW-1133">Transmembrane helix</keyword>
<evidence type="ECO:0000256" key="6">
    <source>
        <dbReference type="SAM" id="Phobius"/>
    </source>
</evidence>
<evidence type="ECO:0000256" key="2">
    <source>
        <dbReference type="ARBA" id="ARBA00008974"/>
    </source>
</evidence>
<protein>
    <submittedName>
        <fullName evidence="7">Cytosine permease</fullName>
    </submittedName>
</protein>
<dbReference type="PANTHER" id="PTHR30569">
    <property type="entry name" value="CYTOSINE TRANSPORTER CODB"/>
    <property type="match status" value="1"/>
</dbReference>
<dbReference type="Pfam" id="PF02133">
    <property type="entry name" value="Transp_cyt_pur"/>
    <property type="match status" value="1"/>
</dbReference>
<dbReference type="GO" id="GO:0015209">
    <property type="term" value="F:cytosine transmembrane transporter activity"/>
    <property type="evidence" value="ECO:0007669"/>
    <property type="project" value="InterPro"/>
</dbReference>
<keyword evidence="8" id="KW-1185">Reference proteome</keyword>
<feature type="transmembrane region" description="Helical" evidence="6">
    <location>
        <begin position="373"/>
        <end position="394"/>
    </location>
</feature>
<evidence type="ECO:0000313" key="7">
    <source>
        <dbReference type="EMBL" id="QDX27534.1"/>
    </source>
</evidence>
<evidence type="ECO:0000313" key="8">
    <source>
        <dbReference type="Proteomes" id="UP000318055"/>
    </source>
</evidence>
<dbReference type="AlphaFoldDB" id="A0A518RJA6"/>
<feature type="transmembrane region" description="Helical" evidence="6">
    <location>
        <begin position="103"/>
        <end position="129"/>
    </location>
</feature>
<evidence type="ECO:0000256" key="5">
    <source>
        <dbReference type="ARBA" id="ARBA00023136"/>
    </source>
</evidence>
<feature type="transmembrane region" description="Helical" evidence="6">
    <location>
        <begin position="60"/>
        <end position="82"/>
    </location>
</feature>
<reference evidence="7 8" key="1">
    <citation type="submission" date="2019-07" db="EMBL/GenBank/DDBJ databases">
        <title>Sphingomonas alkalisoli sp. nov., isolated from rhizosphere soil of Suaedae salsa.</title>
        <authorList>
            <person name="Zhang H."/>
            <person name="Xu L."/>
            <person name="Zhang J.-X."/>
            <person name="Sun J.-Q."/>
        </authorList>
    </citation>
    <scope>NUCLEOTIDE SEQUENCE [LARGE SCALE GENOMIC DNA]</scope>
    <source>
        <strain evidence="7 8">XS-10</strain>
    </source>
</reference>
<dbReference type="Proteomes" id="UP000318055">
    <property type="component" value="Chromosome"/>
</dbReference>
<dbReference type="OrthoDB" id="9780088at2"/>
<dbReference type="Gene3D" id="1.10.4160.10">
    <property type="entry name" value="Hydantoin permease"/>
    <property type="match status" value="1"/>
</dbReference>
<dbReference type="PANTHER" id="PTHR30569:SF0">
    <property type="entry name" value="CYTOSINE PERMEASE"/>
    <property type="match status" value="1"/>
</dbReference>
<comment type="subcellular location">
    <subcellularLocation>
        <location evidence="1">Membrane</location>
        <topology evidence="1">Multi-pass membrane protein</topology>
    </subcellularLocation>
</comment>
<dbReference type="InterPro" id="IPR001248">
    <property type="entry name" value="Pur-cyt_permease"/>
</dbReference>
<feature type="transmembrane region" description="Helical" evidence="6">
    <location>
        <begin position="267"/>
        <end position="291"/>
    </location>
</feature>
<dbReference type="InterPro" id="IPR030191">
    <property type="entry name" value="CodB"/>
</dbReference>
<gene>
    <name evidence="7" type="ORF">FPZ54_17000</name>
</gene>
<accession>A0A518RJA6</accession>